<dbReference type="Gene3D" id="3.40.50.1010">
    <property type="entry name" value="5'-nuclease"/>
    <property type="match status" value="1"/>
</dbReference>
<keyword evidence="2" id="KW-1185">Reference proteome</keyword>
<dbReference type="Proteomes" id="UP000243342">
    <property type="component" value="Unassembled WGS sequence"/>
</dbReference>
<dbReference type="EMBL" id="MLCF01000014">
    <property type="protein sequence ID" value="OIV38725.1"/>
    <property type="molecule type" value="Genomic_DNA"/>
</dbReference>
<reference evidence="1 2" key="1">
    <citation type="submission" date="2016-10" db="EMBL/GenBank/DDBJ databases">
        <title>Genome sequence of Streptomyces gilvigriseus MUSC 26.</title>
        <authorList>
            <person name="Lee L.-H."/>
            <person name="Ser H.-L."/>
        </authorList>
    </citation>
    <scope>NUCLEOTIDE SEQUENCE [LARGE SCALE GENOMIC DNA]</scope>
    <source>
        <strain evidence="1 2">MUSC 26</strain>
    </source>
</reference>
<protein>
    <recommendedName>
        <fullName evidence="3">DNA-binding protein</fullName>
    </recommendedName>
</protein>
<evidence type="ECO:0000313" key="2">
    <source>
        <dbReference type="Proteomes" id="UP000243342"/>
    </source>
</evidence>
<dbReference type="AlphaFoldDB" id="A0A1J7BJG4"/>
<accession>A0A1J7BJG4</accession>
<gene>
    <name evidence="1" type="ORF">BIV57_04375</name>
</gene>
<sequence length="135" mass="14192">MSQAVLLDSEGLSRYLRGTGDLAARIAAARRHDAEVYTCAMTVLEAAGPKVAAARVGWALSQIVIEPVTEADARAAHRMLTAAGLHGHKYAIDAVLVALALRLPVSRVVLLTSDPEDLTVLLGEDGGRRVSVVAL</sequence>
<evidence type="ECO:0000313" key="1">
    <source>
        <dbReference type="EMBL" id="OIV38725.1"/>
    </source>
</evidence>
<proteinExistence type="predicted"/>
<organism evidence="1 2">
    <name type="scientific">Mangrovactinospora gilvigrisea</name>
    <dbReference type="NCBI Taxonomy" id="1428644"/>
    <lineage>
        <taxon>Bacteria</taxon>
        <taxon>Bacillati</taxon>
        <taxon>Actinomycetota</taxon>
        <taxon>Actinomycetes</taxon>
        <taxon>Kitasatosporales</taxon>
        <taxon>Streptomycetaceae</taxon>
        <taxon>Mangrovactinospora</taxon>
    </lineage>
</organism>
<evidence type="ECO:0008006" key="3">
    <source>
        <dbReference type="Google" id="ProtNLM"/>
    </source>
</evidence>
<name>A0A1J7BJG4_9ACTN</name>
<dbReference type="RefSeq" id="WP_071655318.1">
    <property type="nucleotide sequence ID" value="NZ_MLCF01000014.1"/>
</dbReference>
<comment type="caution">
    <text evidence="1">The sequence shown here is derived from an EMBL/GenBank/DDBJ whole genome shotgun (WGS) entry which is preliminary data.</text>
</comment>
<dbReference type="STRING" id="1428644.BIV57_04375"/>
<dbReference type="SUPFAM" id="SSF88723">
    <property type="entry name" value="PIN domain-like"/>
    <property type="match status" value="1"/>
</dbReference>
<dbReference type="InterPro" id="IPR029060">
    <property type="entry name" value="PIN-like_dom_sf"/>
</dbReference>